<evidence type="ECO:0000313" key="1">
    <source>
        <dbReference type="EMBL" id="KAE8368344.1"/>
    </source>
</evidence>
<dbReference type="AlphaFoldDB" id="A0A5N7AEP6"/>
<sequence length="56" mass="6349">MHPASHRPQAYILPTAVHRSICSITRIIQPPFTPNRPRKHGILNRTTNSLLYSSVC</sequence>
<protein>
    <submittedName>
        <fullName evidence="1">Uncharacterized protein</fullName>
    </submittedName>
</protein>
<dbReference type="EMBL" id="ML737585">
    <property type="protein sequence ID" value="KAE8368344.1"/>
    <property type="molecule type" value="Genomic_DNA"/>
</dbReference>
<dbReference type="Proteomes" id="UP000326268">
    <property type="component" value="Unassembled WGS sequence"/>
</dbReference>
<accession>A0A5N7AEP6</accession>
<dbReference type="RefSeq" id="XP_031931425.1">
    <property type="nucleotide sequence ID" value="XM_032065620.1"/>
</dbReference>
<organism evidence="1 2">
    <name type="scientific">Aspergillus caelatus</name>
    <dbReference type="NCBI Taxonomy" id="61420"/>
    <lineage>
        <taxon>Eukaryota</taxon>
        <taxon>Fungi</taxon>
        <taxon>Dikarya</taxon>
        <taxon>Ascomycota</taxon>
        <taxon>Pezizomycotina</taxon>
        <taxon>Eurotiomycetes</taxon>
        <taxon>Eurotiomycetidae</taxon>
        <taxon>Eurotiales</taxon>
        <taxon>Aspergillaceae</taxon>
        <taxon>Aspergillus</taxon>
        <taxon>Aspergillus subgen. Circumdati</taxon>
    </lineage>
</organism>
<name>A0A5N7AEP6_9EURO</name>
<feature type="non-terminal residue" evidence="1">
    <location>
        <position position="56"/>
    </location>
</feature>
<evidence type="ECO:0000313" key="2">
    <source>
        <dbReference type="Proteomes" id="UP000326268"/>
    </source>
</evidence>
<dbReference type="GeneID" id="43650066"/>
<keyword evidence="2" id="KW-1185">Reference proteome</keyword>
<proteinExistence type="predicted"/>
<gene>
    <name evidence="1" type="ORF">BDV27DRAFT_122401</name>
</gene>
<reference evidence="1 2" key="1">
    <citation type="submission" date="2019-04" db="EMBL/GenBank/DDBJ databases">
        <title>Friends and foes A comparative genomics studyof 23 Aspergillus species from section Flavi.</title>
        <authorList>
            <consortium name="DOE Joint Genome Institute"/>
            <person name="Kjaerbolling I."/>
            <person name="Vesth T."/>
            <person name="Frisvad J.C."/>
            <person name="Nybo J.L."/>
            <person name="Theobald S."/>
            <person name="Kildgaard S."/>
            <person name="Isbrandt T."/>
            <person name="Kuo A."/>
            <person name="Sato A."/>
            <person name="Lyhne E.K."/>
            <person name="Kogle M.E."/>
            <person name="Wiebenga A."/>
            <person name="Kun R.S."/>
            <person name="Lubbers R.J."/>
            <person name="Makela M.R."/>
            <person name="Barry K."/>
            <person name="Chovatia M."/>
            <person name="Clum A."/>
            <person name="Daum C."/>
            <person name="Haridas S."/>
            <person name="He G."/>
            <person name="LaButti K."/>
            <person name="Lipzen A."/>
            <person name="Mondo S."/>
            <person name="Riley R."/>
            <person name="Salamov A."/>
            <person name="Simmons B.A."/>
            <person name="Magnuson J.K."/>
            <person name="Henrissat B."/>
            <person name="Mortensen U.H."/>
            <person name="Larsen T.O."/>
            <person name="Devries R.P."/>
            <person name="Grigoriev I.V."/>
            <person name="Machida M."/>
            <person name="Baker S.E."/>
            <person name="Andersen M.R."/>
        </authorList>
    </citation>
    <scope>NUCLEOTIDE SEQUENCE [LARGE SCALE GENOMIC DNA]</scope>
    <source>
        <strain evidence="1 2">CBS 763.97</strain>
    </source>
</reference>